<name>A0ABZ2Q9C0_9FLAO</name>
<proteinExistence type="predicted"/>
<organism evidence="2 3">
    <name type="scientific">Flavobacterium ginsenosidimutans</name>
    <dbReference type="NCBI Taxonomy" id="687844"/>
    <lineage>
        <taxon>Bacteria</taxon>
        <taxon>Pseudomonadati</taxon>
        <taxon>Bacteroidota</taxon>
        <taxon>Flavobacteriia</taxon>
        <taxon>Flavobacteriales</taxon>
        <taxon>Flavobacteriaceae</taxon>
        <taxon>Flavobacterium</taxon>
    </lineage>
</organism>
<protein>
    <submittedName>
        <fullName evidence="2">DcaP family trimeric outer membrane transporter</fullName>
    </submittedName>
</protein>
<sequence length="409" mass="46480">MKKKFLLMVKIRYRAIIICFLIANLVQAQDDSAKKSMEIYGFIMTDIGYNFNQIQSDWYDVVRPTKLPSFENEYGPDGNYYASVRQTRLGFKNYFDTGLGELKTQFEFELFGTGVDAGQTTFRLRHAYAELGKFGAGQTWSPFMDIGVFPNSLEYWGPTGMVFFRNIQIRYMPIQGDTRLTIALERPGASADQGDYANRVELQGVKARFPLPDLSAEYHLGTKWGYIELAGIVRKIEWKDQNNDQFDLSGDAVGWGLNLSTNINFGKSDVFRGQVVYGEGIQNYMNDAPVDVAIETNPNNPVTPVKGVALPLIGVVAFLDHTWSDKFSTSLGYSMIDIDNTDGQEDDAFKKGQYALVNLLYTPVKNCMVGVEFQWGDRENFNDGWNTSISKLQFSFKYNFSESFYRKNQ</sequence>
<accession>A0ABZ2Q9C0</accession>
<feature type="signal peptide" evidence="1">
    <location>
        <begin position="1"/>
        <end position="28"/>
    </location>
</feature>
<evidence type="ECO:0000313" key="3">
    <source>
        <dbReference type="Proteomes" id="UP001447857"/>
    </source>
</evidence>
<dbReference type="RefSeq" id="WP_338841144.1">
    <property type="nucleotide sequence ID" value="NZ_CP147988.1"/>
</dbReference>
<dbReference type="Pfam" id="PF19577">
    <property type="entry name" value="DcaP"/>
    <property type="match status" value="1"/>
</dbReference>
<dbReference type="Proteomes" id="UP001447857">
    <property type="component" value="Chromosome"/>
</dbReference>
<dbReference type="SUPFAM" id="SSF56935">
    <property type="entry name" value="Porins"/>
    <property type="match status" value="1"/>
</dbReference>
<gene>
    <name evidence="2" type="ORF">V6624_05220</name>
</gene>
<dbReference type="InterPro" id="IPR045748">
    <property type="entry name" value="DcaP"/>
</dbReference>
<evidence type="ECO:0000256" key="1">
    <source>
        <dbReference type="SAM" id="SignalP"/>
    </source>
</evidence>
<reference evidence="2 3" key="1">
    <citation type="submission" date="2024-02" db="EMBL/GenBank/DDBJ databases">
        <title>complete genome of Flavobacterium ginsenosidimutans Str. YTB16.</title>
        <authorList>
            <person name="Wang Q."/>
        </authorList>
    </citation>
    <scope>NUCLEOTIDE SEQUENCE [LARGE SCALE GENOMIC DNA]</scope>
    <source>
        <strain evidence="2 3">YTB16</strain>
    </source>
</reference>
<dbReference type="EMBL" id="CP147988">
    <property type="protein sequence ID" value="WXK51030.1"/>
    <property type="molecule type" value="Genomic_DNA"/>
</dbReference>
<keyword evidence="3" id="KW-1185">Reference proteome</keyword>
<keyword evidence="1" id="KW-0732">Signal</keyword>
<feature type="chain" id="PRO_5046921482" evidence="1">
    <location>
        <begin position="29"/>
        <end position="409"/>
    </location>
</feature>
<evidence type="ECO:0000313" key="2">
    <source>
        <dbReference type="EMBL" id="WXK51030.1"/>
    </source>
</evidence>